<evidence type="ECO:0000313" key="1">
    <source>
        <dbReference type="EMBL" id="SDJ00676.1"/>
    </source>
</evidence>
<accession>A0A1G8Q7Y8</accession>
<protein>
    <submittedName>
        <fullName evidence="1">SIR2-like domain-containing protein</fullName>
    </submittedName>
</protein>
<organism evidence="1 2">
    <name type="scientific">Alteribacillus bidgolensis</name>
    <dbReference type="NCBI Taxonomy" id="930129"/>
    <lineage>
        <taxon>Bacteria</taxon>
        <taxon>Bacillati</taxon>
        <taxon>Bacillota</taxon>
        <taxon>Bacilli</taxon>
        <taxon>Bacillales</taxon>
        <taxon>Bacillaceae</taxon>
        <taxon>Alteribacillus</taxon>
    </lineage>
</organism>
<gene>
    <name evidence="1" type="ORF">SAMN05216352_11831</name>
</gene>
<keyword evidence="2" id="KW-1185">Reference proteome</keyword>
<sequence length="485" mass="55948">MSGYEEYLSESLSKLRTVIDDSGSRPILFVGSGMSIRYLDAPNWIGLLEELIHKNPNITLPIGFYAQDTGSDLPEVASRIIDEYRTYAWHEYKKGIYPDDLYDPTYDKSIFLKYTIKKIFDELISEFDINTNMYQSELLALKDLNPHAIITTNYDQLLEKIFPEYKVVVGQQVILNSESTNIGHLLKIHGCTTKPEEIIISSQDYKKFSEEQKYLSAKLLTYFMEHPIVFLGYSIRDNNIQKILSDISRIVSRTSDDIVDNIWFVEWKKDEINIDSRPPRDKTIPLGNDKSIRVNYILLNSYEELYKSLYQNNASGVDVLNQLQKNVYNIVKSKSVTDLEVDLLNINRITNEDILAQSLGFRSTSQSVDAERIALMGVGNVGSAEQLLTRYPMRISEMAQKLGYKSWYQTNEAIKTIYTETGFNMKESNNRYHVDIGKKQSEHRYSNEALDLIRKVLNDEDYTVIINDDDDDGITVTKEKTLHKN</sequence>
<dbReference type="OrthoDB" id="5521101at2"/>
<dbReference type="Pfam" id="PF13289">
    <property type="entry name" value="SIR2_2"/>
    <property type="match status" value="1"/>
</dbReference>
<dbReference type="AlphaFoldDB" id="A0A1G8Q7Y8"/>
<evidence type="ECO:0000313" key="2">
    <source>
        <dbReference type="Proteomes" id="UP000199017"/>
    </source>
</evidence>
<proteinExistence type="predicted"/>
<dbReference type="STRING" id="930129.SAMN05216352_11831"/>
<dbReference type="RefSeq" id="WP_091587685.1">
    <property type="nucleotide sequence ID" value="NZ_FNDU01000018.1"/>
</dbReference>
<dbReference type="EMBL" id="FNDU01000018">
    <property type="protein sequence ID" value="SDJ00676.1"/>
    <property type="molecule type" value="Genomic_DNA"/>
</dbReference>
<reference evidence="1 2" key="1">
    <citation type="submission" date="2016-10" db="EMBL/GenBank/DDBJ databases">
        <authorList>
            <person name="de Groot N.N."/>
        </authorList>
    </citation>
    <scope>NUCLEOTIDE SEQUENCE [LARGE SCALE GENOMIC DNA]</scope>
    <source>
        <strain evidence="2">P4B,CCM 7963,CECT 7998,DSM 25260,IBRC-M 10614,KCTC 13821</strain>
    </source>
</reference>
<dbReference type="Proteomes" id="UP000199017">
    <property type="component" value="Unassembled WGS sequence"/>
</dbReference>
<name>A0A1G8Q7Y8_9BACI</name>